<dbReference type="InterPro" id="IPR002645">
    <property type="entry name" value="STAS_dom"/>
</dbReference>
<feature type="transmembrane region" description="Helical" evidence="5">
    <location>
        <begin position="198"/>
        <end position="219"/>
    </location>
</feature>
<dbReference type="VEuPathDB" id="FungiDB:Z519_10154"/>
<dbReference type="Gene3D" id="3.30.750.24">
    <property type="entry name" value="STAS domain"/>
    <property type="match status" value="1"/>
</dbReference>
<dbReference type="PROSITE" id="PS01130">
    <property type="entry name" value="SLC26A"/>
    <property type="match status" value="1"/>
</dbReference>
<dbReference type="Proteomes" id="UP000053789">
    <property type="component" value="Unassembled WGS sequence"/>
</dbReference>
<evidence type="ECO:0000259" key="6">
    <source>
        <dbReference type="PROSITE" id="PS50801"/>
    </source>
</evidence>
<feature type="transmembrane region" description="Helical" evidence="5">
    <location>
        <begin position="138"/>
        <end position="157"/>
    </location>
</feature>
<dbReference type="AlphaFoldDB" id="A0A0D2EGX5"/>
<protein>
    <recommendedName>
        <fullName evidence="6">STAS domain-containing protein</fullName>
    </recommendedName>
</protein>
<dbReference type="InterPro" id="IPR036513">
    <property type="entry name" value="STAS_dom_sf"/>
</dbReference>
<gene>
    <name evidence="7" type="ORF">Z519_10154</name>
</gene>
<comment type="subcellular location">
    <subcellularLocation>
        <location evidence="1">Membrane</location>
        <topology evidence="1">Multi-pass membrane protein</topology>
    </subcellularLocation>
</comment>
<dbReference type="InterPro" id="IPR018045">
    <property type="entry name" value="S04_transporter_CS"/>
</dbReference>
<dbReference type="HOGENOM" id="CLU_003182_8_1_1"/>
<dbReference type="InterPro" id="IPR011547">
    <property type="entry name" value="SLC26A/SulP_dom"/>
</dbReference>
<feature type="transmembrane region" description="Helical" evidence="5">
    <location>
        <begin position="169"/>
        <end position="191"/>
    </location>
</feature>
<feature type="transmembrane region" description="Helical" evidence="5">
    <location>
        <begin position="465"/>
        <end position="482"/>
    </location>
</feature>
<dbReference type="InterPro" id="IPR001902">
    <property type="entry name" value="SLC26A/SulP_fam"/>
</dbReference>
<dbReference type="OrthoDB" id="288203at2759"/>
<keyword evidence="4 5" id="KW-0472">Membrane</keyword>
<evidence type="ECO:0000256" key="1">
    <source>
        <dbReference type="ARBA" id="ARBA00004141"/>
    </source>
</evidence>
<evidence type="ECO:0000256" key="2">
    <source>
        <dbReference type="ARBA" id="ARBA00022692"/>
    </source>
</evidence>
<dbReference type="GeneID" id="27703082"/>
<evidence type="ECO:0000256" key="4">
    <source>
        <dbReference type="ARBA" id="ARBA00023136"/>
    </source>
</evidence>
<dbReference type="CDD" id="cd07042">
    <property type="entry name" value="STAS_SulP_like_sulfate_transporter"/>
    <property type="match status" value="1"/>
</dbReference>
<feature type="transmembrane region" description="Helical" evidence="5">
    <location>
        <begin position="412"/>
        <end position="429"/>
    </location>
</feature>
<evidence type="ECO:0000256" key="3">
    <source>
        <dbReference type="ARBA" id="ARBA00022989"/>
    </source>
</evidence>
<dbReference type="GO" id="GO:0016020">
    <property type="term" value="C:membrane"/>
    <property type="evidence" value="ECO:0007669"/>
    <property type="project" value="UniProtKB-SubCell"/>
</dbReference>
<evidence type="ECO:0000256" key="5">
    <source>
        <dbReference type="SAM" id="Phobius"/>
    </source>
</evidence>
<reference evidence="7" key="1">
    <citation type="submission" date="2015-01" db="EMBL/GenBank/DDBJ databases">
        <title>The Genome Sequence of Cladophialophora bantiana CBS 173.52.</title>
        <authorList>
            <consortium name="The Broad Institute Genomics Platform"/>
            <person name="Cuomo C."/>
            <person name="de Hoog S."/>
            <person name="Gorbushina A."/>
            <person name="Stielow B."/>
            <person name="Teixiera M."/>
            <person name="Abouelleil A."/>
            <person name="Chapman S.B."/>
            <person name="Priest M."/>
            <person name="Young S.K."/>
            <person name="Wortman J."/>
            <person name="Nusbaum C."/>
            <person name="Birren B."/>
        </authorList>
    </citation>
    <scope>NUCLEOTIDE SEQUENCE [LARGE SCALE GENOMIC DNA]</scope>
    <source>
        <strain evidence="7">CBS 173.52</strain>
    </source>
</reference>
<dbReference type="NCBIfam" id="TIGR00815">
    <property type="entry name" value="sulP"/>
    <property type="match status" value="1"/>
</dbReference>
<proteinExistence type="predicted"/>
<name>A0A0D2EGX5_CLAB1</name>
<feature type="transmembrane region" description="Helical" evidence="5">
    <location>
        <begin position="384"/>
        <end position="405"/>
    </location>
</feature>
<feature type="transmembrane region" description="Helical" evidence="5">
    <location>
        <begin position="280"/>
        <end position="303"/>
    </location>
</feature>
<keyword evidence="3 5" id="KW-1133">Transmembrane helix</keyword>
<keyword evidence="2 5" id="KW-0812">Transmembrane</keyword>
<dbReference type="Pfam" id="PF00916">
    <property type="entry name" value="Sulfate_transp"/>
    <property type="match status" value="1"/>
</dbReference>
<evidence type="ECO:0000313" key="8">
    <source>
        <dbReference type="Proteomes" id="UP000053789"/>
    </source>
</evidence>
<feature type="domain" description="STAS" evidence="6">
    <location>
        <begin position="568"/>
        <end position="661"/>
    </location>
</feature>
<accession>A0A0D2EGX5</accession>
<keyword evidence="8" id="KW-1185">Reference proteome</keyword>
<evidence type="ECO:0000313" key="7">
    <source>
        <dbReference type="EMBL" id="KIW89301.1"/>
    </source>
</evidence>
<dbReference type="RefSeq" id="XP_016615970.1">
    <property type="nucleotide sequence ID" value="XM_016767872.1"/>
</dbReference>
<sequence length="810" mass="89403">MKLSSRLHKLSQAILVDKSQQNARNRLEELTEKTTKAIPNYYLEHEPSASEWLASLVPTKEGSYQYLHSLFPSIGWVPRYNWRWLLADSIAGLTVGLVVVPQAMAYALLATLSPDFGLYTSFAGAATYWLFGTSKDIVIGTTAVGSLLVGNVITSIQDSHPGVYTNEEIAKTLSFITGAMLLAIGLLRLGWVVEVIPYIPISAFITAASITIMSTQFPVMMGIPGINTREEPYKVIINSLRNLGNTQLDAAIGISCLILLDLIKRICAKMEVRQPSRQRLWATISCLRLSFAMLFYTFVSWLVNRGLPKGESEFRIVGKIQSGFKHAGVPRLDAELVRLVIPQTPIMMVILVIEHIAIAKNFGKQFGYQVIPSQEIMAQGTANLLGPFLGGYACTGSFGASAVLAKAGVKTPLAGLFSALILLLALYALTAVFYYIPRAALAGLIIHAVLNLVASPKTCYRYWRISPFEFLIWIVGVVVAIFTGLETSIYTTIGLSLFLLLVRIARTNGQFLGRVPIWQVAVDLGADGGTQNERPQQNQSEIEVRDAYIPMDRKDASNPEVVVQSPYPGVFVYRFPEGFNYLNKTLHLNNLTDYILKHTRRTTKEENVKSHQLLWCESRASQNIDTSLPILRAIVLDCSSVNNIDITGVQGLIDARNALDRHAAPSLVDWHFAALWNRWSRRALATAGFGYPAKRSQFALGNWTPVYSLTSSFAGAVPEDACAEAKRKEQLAKTDCESKVERVKSAENNEDNLEVILKCEQRVRSLGEDGRAALKKAAPLRPVFGLDRPFFHIDLGQAVSAAVRCARMGD</sequence>
<dbReference type="GO" id="GO:0008271">
    <property type="term" value="F:secondary active sulfate transmembrane transporter activity"/>
    <property type="evidence" value="ECO:0007669"/>
    <property type="project" value="InterPro"/>
</dbReference>
<dbReference type="PROSITE" id="PS50801">
    <property type="entry name" value="STAS"/>
    <property type="match status" value="1"/>
</dbReference>
<dbReference type="PANTHER" id="PTHR11814">
    <property type="entry name" value="SULFATE TRANSPORTER"/>
    <property type="match status" value="1"/>
</dbReference>
<dbReference type="EMBL" id="KN846996">
    <property type="protein sequence ID" value="KIW89301.1"/>
    <property type="molecule type" value="Genomic_DNA"/>
</dbReference>
<dbReference type="Pfam" id="PF01740">
    <property type="entry name" value="STAS"/>
    <property type="match status" value="1"/>
</dbReference>
<feature type="transmembrane region" description="Helical" evidence="5">
    <location>
        <begin position="85"/>
        <end position="110"/>
    </location>
</feature>
<organism evidence="7 8">
    <name type="scientific">Cladophialophora bantiana (strain ATCC 10958 / CBS 173.52 / CDC B-1940 / NIH 8579)</name>
    <name type="common">Xylohypha bantiana</name>
    <dbReference type="NCBI Taxonomy" id="1442370"/>
    <lineage>
        <taxon>Eukaryota</taxon>
        <taxon>Fungi</taxon>
        <taxon>Dikarya</taxon>
        <taxon>Ascomycota</taxon>
        <taxon>Pezizomycotina</taxon>
        <taxon>Eurotiomycetes</taxon>
        <taxon>Chaetothyriomycetidae</taxon>
        <taxon>Chaetothyriales</taxon>
        <taxon>Herpotrichiellaceae</taxon>
        <taxon>Cladophialophora</taxon>
    </lineage>
</organism>